<organism evidence="1">
    <name type="scientific">marine sediment metagenome</name>
    <dbReference type="NCBI Taxonomy" id="412755"/>
    <lineage>
        <taxon>unclassified sequences</taxon>
        <taxon>metagenomes</taxon>
        <taxon>ecological metagenomes</taxon>
    </lineage>
</organism>
<sequence length="116" mass="13795">MMKVLDELWQEGHEILDIYYPEEISLGEEEWSVDVYQDEINDLCHLNWTWTVTSKRQLEIDDEKEADLADWVIVVEEPFSDEVVCNAIERWLWSRGYRFAVRMISLEQARGSGLIK</sequence>
<accession>X1L012</accession>
<feature type="non-terminal residue" evidence="1">
    <location>
        <position position="116"/>
    </location>
</feature>
<protein>
    <submittedName>
        <fullName evidence="1">Uncharacterized protein</fullName>
    </submittedName>
</protein>
<dbReference type="AlphaFoldDB" id="X1L012"/>
<gene>
    <name evidence="1" type="ORF">S03H2_63783</name>
</gene>
<dbReference type="EMBL" id="BARU01041359">
    <property type="protein sequence ID" value="GAH87498.1"/>
    <property type="molecule type" value="Genomic_DNA"/>
</dbReference>
<name>X1L012_9ZZZZ</name>
<proteinExistence type="predicted"/>
<evidence type="ECO:0000313" key="1">
    <source>
        <dbReference type="EMBL" id="GAH87498.1"/>
    </source>
</evidence>
<reference evidence="1" key="1">
    <citation type="journal article" date="2014" name="Front. Microbiol.">
        <title>High frequency of phylogenetically diverse reductive dehalogenase-homologous genes in deep subseafloor sedimentary metagenomes.</title>
        <authorList>
            <person name="Kawai M."/>
            <person name="Futagami T."/>
            <person name="Toyoda A."/>
            <person name="Takaki Y."/>
            <person name="Nishi S."/>
            <person name="Hori S."/>
            <person name="Arai W."/>
            <person name="Tsubouchi T."/>
            <person name="Morono Y."/>
            <person name="Uchiyama I."/>
            <person name="Ito T."/>
            <person name="Fujiyama A."/>
            <person name="Inagaki F."/>
            <person name="Takami H."/>
        </authorList>
    </citation>
    <scope>NUCLEOTIDE SEQUENCE</scope>
    <source>
        <strain evidence="1">Expedition CK06-06</strain>
    </source>
</reference>
<comment type="caution">
    <text evidence="1">The sequence shown here is derived from an EMBL/GenBank/DDBJ whole genome shotgun (WGS) entry which is preliminary data.</text>
</comment>